<gene>
    <name evidence="3" type="ORF">CDN99_25520</name>
</gene>
<dbReference type="OrthoDB" id="9815229at2"/>
<dbReference type="EMBL" id="NIOF01000019">
    <property type="protein sequence ID" value="OWQ83828.1"/>
    <property type="molecule type" value="Genomic_DNA"/>
</dbReference>
<dbReference type="Pfam" id="PF05838">
    <property type="entry name" value="Glyco_hydro_108"/>
    <property type="match status" value="1"/>
</dbReference>
<proteinExistence type="predicted"/>
<keyword evidence="4" id="KW-1185">Reference proteome</keyword>
<dbReference type="InterPro" id="IPR008565">
    <property type="entry name" value="TtsA-like_GH18_dom"/>
</dbReference>
<feature type="domain" description="Peptidoglycan binding" evidence="2">
    <location>
        <begin position="99"/>
        <end position="172"/>
    </location>
</feature>
<evidence type="ECO:0000259" key="2">
    <source>
        <dbReference type="Pfam" id="PF09374"/>
    </source>
</evidence>
<comment type="caution">
    <text evidence="3">The sequence shown here is derived from an EMBL/GenBank/DDBJ whole genome shotgun (WGS) entry which is preliminary data.</text>
</comment>
<dbReference type="RefSeq" id="WP_088388130.1">
    <property type="nucleotide sequence ID" value="NZ_NIOF01000019.1"/>
</dbReference>
<dbReference type="CDD" id="cd13926">
    <property type="entry name" value="N-acetylmuramidase_GH108"/>
    <property type="match status" value="1"/>
</dbReference>
<dbReference type="Gene3D" id="1.20.141.10">
    <property type="entry name" value="Chitosanase, subunit A, domain 1"/>
    <property type="match status" value="1"/>
</dbReference>
<evidence type="ECO:0000313" key="4">
    <source>
        <dbReference type="Proteomes" id="UP000197468"/>
    </source>
</evidence>
<evidence type="ECO:0000313" key="3">
    <source>
        <dbReference type="EMBL" id="OWQ83828.1"/>
    </source>
</evidence>
<evidence type="ECO:0000259" key="1">
    <source>
        <dbReference type="Pfam" id="PF05838"/>
    </source>
</evidence>
<name>A0A246IUC1_9BURK</name>
<feature type="domain" description="TtsA-like Glycoside hydrolase family 108" evidence="1">
    <location>
        <begin position="10"/>
        <end position="97"/>
    </location>
</feature>
<accession>A0A246IUC1</accession>
<organism evidence="3 4">
    <name type="scientific">Roseateles aquatilis</name>
    <dbReference type="NCBI Taxonomy" id="431061"/>
    <lineage>
        <taxon>Bacteria</taxon>
        <taxon>Pseudomonadati</taxon>
        <taxon>Pseudomonadota</taxon>
        <taxon>Betaproteobacteria</taxon>
        <taxon>Burkholderiales</taxon>
        <taxon>Sphaerotilaceae</taxon>
        <taxon>Roseateles</taxon>
    </lineage>
</organism>
<dbReference type="SUPFAM" id="SSF53955">
    <property type="entry name" value="Lysozyme-like"/>
    <property type="match status" value="1"/>
</dbReference>
<dbReference type="Pfam" id="PF09374">
    <property type="entry name" value="PG_binding_3"/>
    <property type="match status" value="1"/>
</dbReference>
<sequence length="178" mass="20012">MANFADYLPTLLRFEGGFVDDPQDPGGATNMGITLKTFQAHGPKLGLTDTSVDALKRLTREHAGQLYKLHYWDALKADSIPLQALAELLVDFYVNAGGNAIRELQRQLNATGTQPPLDEDGQFGASTATALLRSDLVETYRGLRRRRIEYYERLVKTRPVLQKYLKGWLNRVDCFPVL</sequence>
<dbReference type="Proteomes" id="UP000197468">
    <property type="component" value="Unassembled WGS sequence"/>
</dbReference>
<reference evidence="3 4" key="1">
    <citation type="journal article" date="2008" name="Int. J. Syst. Evol. Microbiol.">
        <title>Description of Roseateles aquatilis sp. nov. and Roseateles terrae sp. nov., in the class Betaproteobacteria, and emended description of the genus Roseateles.</title>
        <authorList>
            <person name="Gomila M."/>
            <person name="Bowien B."/>
            <person name="Falsen E."/>
            <person name="Moore E.R."/>
            <person name="Lalucat J."/>
        </authorList>
    </citation>
    <scope>NUCLEOTIDE SEQUENCE [LARGE SCALE GENOMIC DNA]</scope>
    <source>
        <strain evidence="3 4">CCUG 48205</strain>
    </source>
</reference>
<dbReference type="AlphaFoldDB" id="A0A246IUC1"/>
<dbReference type="InterPro" id="IPR023346">
    <property type="entry name" value="Lysozyme-like_dom_sf"/>
</dbReference>
<dbReference type="InterPro" id="IPR018537">
    <property type="entry name" value="Peptidoglycan-bd_3"/>
</dbReference>
<protein>
    <submittedName>
        <fullName evidence="3">Uncharacterized protein</fullName>
    </submittedName>
</protein>